<dbReference type="InterPro" id="IPR009081">
    <property type="entry name" value="PP-bd_ACP"/>
</dbReference>
<dbReference type="Pfam" id="PF00550">
    <property type="entry name" value="PP-binding"/>
    <property type="match status" value="3"/>
</dbReference>
<dbReference type="Pfam" id="PF13193">
    <property type="entry name" value="AMP-binding_C"/>
    <property type="match status" value="2"/>
</dbReference>
<dbReference type="SUPFAM" id="SSF47336">
    <property type="entry name" value="ACP-like"/>
    <property type="match status" value="3"/>
</dbReference>
<keyword evidence="5" id="KW-0436">Ligase</keyword>
<keyword evidence="4" id="KW-0597">Phosphoprotein</keyword>
<dbReference type="InterPro" id="IPR023213">
    <property type="entry name" value="CAT-like_dom_sf"/>
</dbReference>
<dbReference type="Pfam" id="PF22621">
    <property type="entry name" value="CurL-like_PKS_C"/>
    <property type="match status" value="1"/>
</dbReference>
<gene>
    <name evidence="13" type="ORF">ERL59_18880</name>
</gene>
<name>A0A6N9Q828_9BACL</name>
<dbReference type="CDD" id="cd05930">
    <property type="entry name" value="A_NRPS"/>
    <property type="match status" value="1"/>
</dbReference>
<feature type="domain" description="Carrier" evidence="11">
    <location>
        <begin position="646"/>
        <end position="721"/>
    </location>
</feature>
<keyword evidence="8" id="KW-0045">Antibiotic biosynthesis</keyword>
<evidence type="ECO:0000256" key="3">
    <source>
        <dbReference type="ARBA" id="ARBA00022450"/>
    </source>
</evidence>
<dbReference type="GO" id="GO:0004315">
    <property type="term" value="F:3-oxoacyl-[acyl-carrier-protein] synthase activity"/>
    <property type="evidence" value="ECO:0007669"/>
    <property type="project" value="InterPro"/>
</dbReference>
<keyword evidence="10" id="KW-0175">Coiled coil</keyword>
<protein>
    <submittedName>
        <fullName evidence="13">Amino acid adenylation domain-containing protein</fullName>
    </submittedName>
</protein>
<evidence type="ECO:0000259" key="11">
    <source>
        <dbReference type="PROSITE" id="PS50075"/>
    </source>
</evidence>
<dbReference type="Gene3D" id="3.30.300.30">
    <property type="match status" value="2"/>
</dbReference>
<dbReference type="InterPro" id="IPR020845">
    <property type="entry name" value="AMP-binding_CS"/>
</dbReference>
<keyword evidence="3" id="KW-0596">Phosphopantetheine</keyword>
<dbReference type="RefSeq" id="WP_160647838.1">
    <property type="nucleotide sequence ID" value="NZ_SIJB01000051.1"/>
</dbReference>
<dbReference type="PROSITE" id="PS52004">
    <property type="entry name" value="KS3_2"/>
    <property type="match status" value="1"/>
</dbReference>
<feature type="coiled-coil region" evidence="10">
    <location>
        <begin position="2248"/>
        <end position="2275"/>
    </location>
</feature>
<sequence>MLELNLLETSEEQLEESIKEVSLKDVAIIGISANLPMSPDQTKFWENLMNGKDCVHTFPKNRLKDIRPLVQKENNVQFYEGAYLEEIDKFDYKFFGLSPKEASLMNPNQRLFLENTWKTIEDAGYGGDKLKGSKTGVYVGYNADAFVDYKNFIAEVEPDALSMAIPGNLTSILASRISYLLDLKGPALCIDTACSSSLVAVHVACQAIQNGDCDQALVGSVNVNILPFDKNIKIGIESSDGRARTFDQQSDGTGAGEGSIALLLKPLSKAQQDRDHIYAVIKGSAVNQDGSSIGITAPNVLAQEEVIVKALQDADVNPETITYFEAHGTGTKLGDPIEIDAITRAYRKFTDQKQFCAIGAVKTNIGHLDNAAGIAGLLKAVLALHHAKIPPMLHFNQSNSEIDFISSPVFINSQLRKWEKTDYPRRAGVSAFGMSGTNCHVILEEENVYSEVIETQDQENLTNQSMNVFTLSAKSKTSLNSLIKQYKNFITTEEYVNLNDLCYTANTGRGHYTYRVAMLITDVEDFKLKLNMLDKDNGINQDYKNVYYGELKTKHKDKKKVEFTPSSDQREEKDLIETCIAYVHGEDIDWELFYDGEYRRKISLPTYCFENIRCWLELPEVENLQPEPLVLSKVERKVEIIGREYDKLTEVEKTIAQAWGEVLGFKEIDIQAPFYDLGGDSILALKIVNQISQKSNITVSVTDLLQHETIQKLAIYMEELLDQQLEEREKIEIPKVESSEVYHLSSAQKRMYILHQLDGKQTNYNMPKAMIIKGQLNQAKFEDALRGLISHHESLRTSFEMADGEPVQRIHTDIDFNIDYQKAEKDEIDHLISNFIQPFDLSQAPLFRVSLIQVDEEEHLFLFDIHHIISDGTSMHIIVSDFIKFYEEKTMPDLRIQYKDYAHWQNEQIIQGKLKKEEQYWSNQFADEVPILNLPTDYIRPVMQSFDGDRIDFHWDKKMTEKVNQLAKETNSTVYMVLLAAFTTLLSKYSGQEDIIVGSPIAGRIHIDIEPIMGMFANTLALRNTPKSNKTFKVFLQEVKESALHAIDHQNYPIENVIDNLSIQRDTSRNPLFSVLFNMLNMEIQDMRLEHLSFHPYPIKNKASYADIMLNVIEEGDGFLLSTEYCTKLFKKETIQQMIQHLGLLVEQVVEQPEIKLGDIELLSEGEVQDELNRFTETTMNYPKEKSVHALFEEQVEKTPDQIAVVFGDIKLSYTELNAKANQIAWYLKQNGVQTQSIVGIMVERSLDMIIGVLGILKAGAAYVPIDPDYPQKRIQYLLQHSNTSVLLTQHRMQSNLTDIESMVVCIEDVLQQLDLPIHNLELPYDPEQLIYVLYTSGSTGNPKGVMVKSHAFVNLLHWYTSEFHIHEQDKLLLMAPSSFDLAQKNLFSALIKGGQLHVYYPGLYDYNVMSDVVAHHGITLINCAPSAFYPLIDFNHDSQFARLKSLRKVFLGGEPINMNKLQSWLFTNKEVELVNTYGPTECTDVSSYYRVNKQDYIQTNVPIGKAVYNTELYIMDKNLTLMPTGVAGELCIGGTGLAKGYFNAGEITSEKFVENPYKLGEKVYRTGDLVKRLPDGNLEYLGRMDYQVKIRGMRIELEEIERQLLDHTDIEESIIVVKEEGTDKKLCAYVVCSKELNVTQLREYLSQSLPDFMIPAIFVQLEQMPLTPNGKVNRKALPEPDFNNRVGVEYVAPTNELESQLVSLWEEGLGVDKIGIKDNFFELGGHSLNAVQIVSKVQKKLGIQLSLTDIFTNTSIEKLVKRIEELDERDYSPISQVVFKEVYSLSSAQKRMFVLQQLESSTSYNLPSVLRIKGNLERNRFEYVLNSLIKRHESLRTSFEMMGGEPVQRIHDKINLDITYKNVVRQEVDQVVSSFIQPFDLSQAPLFRVNLMQIDTDEYIFLFDMHHIISDGTSMNILIKDFVQLYEGNSLSELHIQYKDFAAWQIEQTSTDRMKIQKQYWLERFSDEIPVLNLPTDYIRPVMQSFEGDRIDFHWGKNITNNLTRLAKETDSTLYIVLLTAYTTLLSKYTGQEDIIVGSPVAGRTHPDIESVMGMFVNTLAMRNAPEGHKTFKNLLEEVKMNVLCAIENESYPLEELIESLNLQRDTSRNPLFSVLFNMLNVELREMNREGLSFTPYPIENKVAKFDLTLTVIEEDEELFLSMEYCTKLFKKESIERMVNHLEILVGQILEQPEIRISDIDILPKQEKHQLLVEFNNTSNEYPKGQMIHGLFEQQVEKTPNNIAVVYEDQQLTYRELNEKANQLARTLREKMIQSETIVGIMAERSIEMIIGIYAILKAGGAYLPIDPNYPEERIQFIIKDSGINTLLVQDECMFNPTNDLDVVNLKDESIYHLQNNNLDNNAENSQLAYVIYTSGSTGNPKGVLVEHKSVINTLLGMQDAYPLNENDTYLLKTTFTFDVSVTELFGYYLCGGKLAILKNGKEKDPYEILSSIAKYNVTHINFVPSMFNSLLSILNVENISMFNVLKYVFLAGEAVPSNIADDFYKLTSQVELKNIYGPTETTIYATKHEITHQVGANVPIGRPLNNVQCYILDKYSNLCPVGVAGELHISGVGVARGYLNRSELTKKQFVDNPYQPEGKLYKTGDLTRWLPDGSIEYLGRLDHQVKIRGFRIELGEIEHQLIQHSEIKECLVTVKEDEAGDKTLCAYLISNRKMNIKELREFALASLPDYMIPTYFIQLEEMPLTSSGKIDRKSLQESEVILNSDIEYLAPRNELENQLVYLWETILEVEGIGIQHNFFELGGHSLKALQFISTMHKEMKILMDLNELFMNPTIEQLSRRVQQLDKSEFVSIPKAGSKEVYPLSPSQKQLFVLQQLDVTNTSYNIPSVMVMKGVLNRAKFEEAVHELILRHESLRTTFEMKDEEPVQRIHDQINYEIHFRSLVDIELNEFMSELIKPFHLSEGPLFRIILIEKQKDEHLFFIDMHHIIADGVSINILVKDFIKLYQKITLPALRIQYKDYAVWKNEQFNSTSMNAQEKFWLERYKGNIPVLNLPTDFERPKLQSFEGDQFKFKLEKEVVEQLREVLQTSESTMFMLLLTIYNVLLYKITGQEDIIVGTPVAGRAHADLNQVMGAFVNTLAMRNFPKGDKTIRSLLSEVKEETITAFSNQEYPFEKLVEELDMDRDLSRNPLFDTMFVFQNFDQEKLIMNDIEIEPYELQTTISKFDLMLVVNEEDDKLSLNVEFATQLFTKETIQKIFKYYEHLLNNITQNLDIKIDEIEGDLHPRKENIKTDIYEAPFQF</sequence>
<dbReference type="PROSITE" id="PS00012">
    <property type="entry name" value="PHOSPHOPANTETHEINE"/>
    <property type="match status" value="2"/>
</dbReference>
<evidence type="ECO:0000256" key="4">
    <source>
        <dbReference type="ARBA" id="ARBA00022553"/>
    </source>
</evidence>
<dbReference type="InterPro" id="IPR014030">
    <property type="entry name" value="Ketoacyl_synth_N"/>
</dbReference>
<dbReference type="GO" id="GO:0044550">
    <property type="term" value="P:secondary metabolite biosynthetic process"/>
    <property type="evidence" value="ECO:0007669"/>
    <property type="project" value="UniProtKB-ARBA"/>
</dbReference>
<dbReference type="GO" id="GO:0005829">
    <property type="term" value="C:cytosol"/>
    <property type="evidence" value="ECO:0007669"/>
    <property type="project" value="TreeGrafter"/>
</dbReference>
<dbReference type="FunFam" id="3.40.50.12780:FF:000012">
    <property type="entry name" value="Non-ribosomal peptide synthetase"/>
    <property type="match status" value="2"/>
</dbReference>
<dbReference type="NCBIfam" id="TIGR01733">
    <property type="entry name" value="AA-adenyl-dom"/>
    <property type="match status" value="2"/>
</dbReference>
<dbReference type="NCBIfam" id="NF003417">
    <property type="entry name" value="PRK04813.1"/>
    <property type="match status" value="2"/>
</dbReference>
<dbReference type="InterPro" id="IPR025110">
    <property type="entry name" value="AMP-bd_C"/>
</dbReference>
<dbReference type="GO" id="GO:0031177">
    <property type="term" value="F:phosphopantetheine binding"/>
    <property type="evidence" value="ECO:0007669"/>
    <property type="project" value="InterPro"/>
</dbReference>
<comment type="similarity">
    <text evidence="2">Belongs to the ATP-dependent AMP-binding enzyme family.</text>
</comment>
<proteinExistence type="inferred from homology"/>
<evidence type="ECO:0000256" key="10">
    <source>
        <dbReference type="SAM" id="Coils"/>
    </source>
</evidence>
<dbReference type="EMBL" id="SIJB01000051">
    <property type="protein sequence ID" value="NBI31018.1"/>
    <property type="molecule type" value="Genomic_DNA"/>
</dbReference>
<evidence type="ECO:0000256" key="5">
    <source>
        <dbReference type="ARBA" id="ARBA00022598"/>
    </source>
</evidence>
<evidence type="ECO:0000256" key="7">
    <source>
        <dbReference type="ARBA" id="ARBA00022737"/>
    </source>
</evidence>
<dbReference type="InterPro" id="IPR036736">
    <property type="entry name" value="ACP-like_sf"/>
</dbReference>
<dbReference type="GO" id="GO:0016874">
    <property type="term" value="F:ligase activity"/>
    <property type="evidence" value="ECO:0007669"/>
    <property type="project" value="UniProtKB-KW"/>
</dbReference>
<organism evidence="13 14">
    <name type="scientific">Chengkuizengella marina</name>
    <dbReference type="NCBI Taxonomy" id="2507566"/>
    <lineage>
        <taxon>Bacteria</taxon>
        <taxon>Bacillati</taxon>
        <taxon>Bacillota</taxon>
        <taxon>Bacilli</taxon>
        <taxon>Bacillales</taxon>
        <taxon>Paenibacillaceae</taxon>
        <taxon>Chengkuizengella</taxon>
    </lineage>
</organism>
<dbReference type="Pfam" id="PF00501">
    <property type="entry name" value="AMP-binding"/>
    <property type="match status" value="2"/>
</dbReference>
<dbReference type="InterPro" id="IPR016039">
    <property type="entry name" value="Thiolase-like"/>
</dbReference>
<dbReference type="Pfam" id="PF00668">
    <property type="entry name" value="Condensation"/>
    <property type="match status" value="3"/>
</dbReference>
<keyword evidence="6" id="KW-0808">Transferase</keyword>
<evidence type="ECO:0000256" key="2">
    <source>
        <dbReference type="ARBA" id="ARBA00006432"/>
    </source>
</evidence>
<comment type="cofactor">
    <cofactor evidence="1">
        <name>pantetheine 4'-phosphate</name>
        <dbReference type="ChEBI" id="CHEBI:47942"/>
    </cofactor>
</comment>
<feature type="domain" description="Carrier" evidence="11">
    <location>
        <begin position="2732"/>
        <end position="2807"/>
    </location>
</feature>
<keyword evidence="7" id="KW-0677">Repeat</keyword>
<dbReference type="CDD" id="cd00833">
    <property type="entry name" value="PKS"/>
    <property type="match status" value="1"/>
</dbReference>
<evidence type="ECO:0000256" key="1">
    <source>
        <dbReference type="ARBA" id="ARBA00001957"/>
    </source>
</evidence>
<dbReference type="SMART" id="SM00825">
    <property type="entry name" value="PKS_KS"/>
    <property type="match status" value="1"/>
</dbReference>
<accession>A0A6N9Q828</accession>
<dbReference type="CDD" id="cd19531">
    <property type="entry name" value="LCL_NRPS-like"/>
    <property type="match status" value="3"/>
</dbReference>
<dbReference type="InterPro" id="IPR006162">
    <property type="entry name" value="Ppantetheine_attach_site"/>
</dbReference>
<dbReference type="InterPro" id="IPR000873">
    <property type="entry name" value="AMP-dep_synth/lig_dom"/>
</dbReference>
<dbReference type="FunFam" id="2.30.38.10:FF:000001">
    <property type="entry name" value="Non-ribosomal peptide synthetase PvdI"/>
    <property type="match status" value="1"/>
</dbReference>
<dbReference type="InterPro" id="IPR020806">
    <property type="entry name" value="PKS_PP-bd"/>
</dbReference>
<dbReference type="GO" id="GO:0017000">
    <property type="term" value="P:antibiotic biosynthetic process"/>
    <property type="evidence" value="ECO:0007669"/>
    <property type="project" value="UniProtKB-KW"/>
</dbReference>
<dbReference type="Proteomes" id="UP000448943">
    <property type="component" value="Unassembled WGS sequence"/>
</dbReference>
<reference evidence="13 14" key="1">
    <citation type="submission" date="2019-01" db="EMBL/GenBank/DDBJ databases">
        <title>Chengkuizengella sp. nov., isolated from deep-sea sediment of East Pacific Ocean.</title>
        <authorList>
            <person name="Yang J."/>
            <person name="Lai Q."/>
            <person name="Shao Z."/>
        </authorList>
    </citation>
    <scope>NUCLEOTIDE SEQUENCE [LARGE SCALE GENOMIC DNA]</scope>
    <source>
        <strain evidence="13 14">YPA3-1-1</strain>
    </source>
</reference>
<dbReference type="Pfam" id="PF02801">
    <property type="entry name" value="Ketoacyl-synt_C"/>
    <property type="match status" value="1"/>
</dbReference>
<dbReference type="InterPro" id="IPR010071">
    <property type="entry name" value="AA_adenyl_dom"/>
</dbReference>
<dbReference type="InterPro" id="IPR014031">
    <property type="entry name" value="Ketoacyl_synth_C"/>
</dbReference>
<keyword evidence="14" id="KW-1185">Reference proteome</keyword>
<dbReference type="FunFam" id="3.40.50.980:FF:000001">
    <property type="entry name" value="Non-ribosomal peptide synthetase"/>
    <property type="match status" value="2"/>
</dbReference>
<dbReference type="Pfam" id="PF00109">
    <property type="entry name" value="ketoacyl-synt"/>
    <property type="match status" value="1"/>
</dbReference>
<dbReference type="Gene3D" id="3.30.559.10">
    <property type="entry name" value="Chloramphenicol acetyltransferase-like domain"/>
    <property type="match status" value="3"/>
</dbReference>
<dbReference type="SUPFAM" id="SSF52777">
    <property type="entry name" value="CoA-dependent acyltransferases"/>
    <property type="match status" value="6"/>
</dbReference>
<evidence type="ECO:0000313" key="13">
    <source>
        <dbReference type="EMBL" id="NBI31018.1"/>
    </source>
</evidence>
<evidence type="ECO:0000256" key="8">
    <source>
        <dbReference type="ARBA" id="ARBA00023194"/>
    </source>
</evidence>
<evidence type="ECO:0000313" key="14">
    <source>
        <dbReference type="Proteomes" id="UP000448943"/>
    </source>
</evidence>
<dbReference type="PROSITE" id="PS00455">
    <property type="entry name" value="AMP_BINDING"/>
    <property type="match status" value="2"/>
</dbReference>
<keyword evidence="9" id="KW-0511">Multifunctional enzyme</keyword>
<dbReference type="SUPFAM" id="SSF53901">
    <property type="entry name" value="Thiolase-like"/>
    <property type="match status" value="1"/>
</dbReference>
<evidence type="ECO:0000259" key="12">
    <source>
        <dbReference type="PROSITE" id="PS52004"/>
    </source>
</evidence>
<dbReference type="Gene3D" id="3.40.47.10">
    <property type="match status" value="1"/>
</dbReference>
<dbReference type="InterPro" id="IPR045851">
    <property type="entry name" value="AMP-bd_C_sf"/>
</dbReference>
<comment type="caution">
    <text evidence="13">The sequence shown here is derived from an EMBL/GenBank/DDBJ whole genome shotgun (WGS) entry which is preliminary data.</text>
</comment>
<dbReference type="Gene3D" id="2.30.38.10">
    <property type="entry name" value="Luciferase, Domain 3"/>
    <property type="match status" value="2"/>
</dbReference>
<feature type="domain" description="Carrier" evidence="11">
    <location>
        <begin position="1693"/>
        <end position="1768"/>
    </location>
</feature>
<dbReference type="PANTHER" id="PTHR45527:SF1">
    <property type="entry name" value="FATTY ACID SYNTHASE"/>
    <property type="match status" value="1"/>
</dbReference>
<dbReference type="FunFam" id="3.30.300.30:FF:000010">
    <property type="entry name" value="Enterobactin synthetase component F"/>
    <property type="match status" value="2"/>
</dbReference>
<dbReference type="Gene3D" id="3.40.50.980">
    <property type="match status" value="4"/>
</dbReference>
<dbReference type="FunFam" id="1.10.1200.10:FF:000005">
    <property type="entry name" value="Nonribosomal peptide synthetase 1"/>
    <property type="match status" value="2"/>
</dbReference>
<dbReference type="Gene3D" id="1.10.1240.100">
    <property type="match status" value="1"/>
</dbReference>
<feature type="domain" description="Ketosynthase family 3 (KS3)" evidence="12">
    <location>
        <begin position="23"/>
        <end position="445"/>
    </location>
</feature>
<dbReference type="PANTHER" id="PTHR45527">
    <property type="entry name" value="NONRIBOSOMAL PEPTIDE SYNTHETASE"/>
    <property type="match status" value="1"/>
</dbReference>
<dbReference type="GO" id="GO:0043041">
    <property type="term" value="P:amino acid activation for nonribosomal peptide biosynthetic process"/>
    <property type="evidence" value="ECO:0007669"/>
    <property type="project" value="TreeGrafter"/>
</dbReference>
<dbReference type="OrthoDB" id="9765680at2"/>
<dbReference type="PROSITE" id="PS00606">
    <property type="entry name" value="KS3_1"/>
    <property type="match status" value="1"/>
</dbReference>
<dbReference type="GO" id="GO:0006633">
    <property type="term" value="P:fatty acid biosynthetic process"/>
    <property type="evidence" value="ECO:0007669"/>
    <property type="project" value="InterPro"/>
</dbReference>
<dbReference type="SUPFAM" id="SSF56801">
    <property type="entry name" value="Acetyl-CoA synthetase-like"/>
    <property type="match status" value="2"/>
</dbReference>
<dbReference type="PROSITE" id="PS50075">
    <property type="entry name" value="CARRIER"/>
    <property type="match status" value="3"/>
</dbReference>
<dbReference type="Gene3D" id="3.30.559.30">
    <property type="entry name" value="Nonribosomal peptide synthetase, condensation domain"/>
    <property type="match status" value="3"/>
</dbReference>
<dbReference type="SMART" id="SM00823">
    <property type="entry name" value="PKS_PP"/>
    <property type="match status" value="3"/>
</dbReference>
<dbReference type="SMART" id="SM01294">
    <property type="entry name" value="PKS_PP_betabranch"/>
    <property type="match status" value="1"/>
</dbReference>
<evidence type="ECO:0000256" key="6">
    <source>
        <dbReference type="ARBA" id="ARBA00022679"/>
    </source>
</evidence>
<evidence type="ECO:0000256" key="9">
    <source>
        <dbReference type="ARBA" id="ARBA00023268"/>
    </source>
</evidence>
<dbReference type="InterPro" id="IPR018201">
    <property type="entry name" value="Ketoacyl_synth_AS"/>
</dbReference>
<dbReference type="InterPro" id="IPR020841">
    <property type="entry name" value="PKS_Beta-ketoAc_synthase_dom"/>
</dbReference>
<dbReference type="InterPro" id="IPR001242">
    <property type="entry name" value="Condensation_dom"/>
</dbReference>
<dbReference type="Gene3D" id="1.10.1200.10">
    <property type="entry name" value="ACP-like"/>
    <property type="match status" value="3"/>
</dbReference>